<accession>L1J2G4</accession>
<dbReference type="InterPro" id="IPR036570">
    <property type="entry name" value="HORMA_dom_sf"/>
</dbReference>
<dbReference type="GO" id="GO:0007130">
    <property type="term" value="P:synaptonemal complex assembly"/>
    <property type="evidence" value="ECO:0007669"/>
    <property type="project" value="TreeGrafter"/>
</dbReference>
<reference evidence="8" key="3">
    <citation type="submission" date="2015-06" db="UniProtKB">
        <authorList>
            <consortium name="EnsemblProtists"/>
        </authorList>
    </citation>
    <scope>IDENTIFICATION</scope>
</reference>
<dbReference type="GO" id="GO:0005694">
    <property type="term" value="C:chromosome"/>
    <property type="evidence" value="ECO:0007669"/>
    <property type="project" value="UniProtKB-SubCell"/>
</dbReference>
<dbReference type="RefSeq" id="XP_005829487.1">
    <property type="nucleotide sequence ID" value="XM_005829430.1"/>
</dbReference>
<sequence length="232" mass="26801">MATATASAVTMRESQAVMQNLLSASMCEIFYSRKLLPKDCFESVKFAGNTLHRFKNNLENPKADTLYRWIKEDVVDALKKKILHRLVLGIFLSPECAEKDLIESYTFSFGYDGDNCSLDIETQRHKNKNAKDLPGHESIKQNTQILVRSLIAMLGTLDELPQKYFLSIRMHYYHNEEYETFTPHNFRMDPSTEDFYGDSSNDLQIGGFNTGFHSVAVKYIFQHCYDFFDLTL</sequence>
<dbReference type="InterPro" id="IPR051294">
    <property type="entry name" value="HORMA_MeioticProgression"/>
</dbReference>
<evidence type="ECO:0000256" key="3">
    <source>
        <dbReference type="ARBA" id="ARBA00022454"/>
    </source>
</evidence>
<dbReference type="KEGG" id="gtt:GUITHDRAFT_141181"/>
<feature type="domain" description="HORMA" evidence="6">
    <location>
        <begin position="12"/>
        <end position="219"/>
    </location>
</feature>
<evidence type="ECO:0000313" key="9">
    <source>
        <dbReference type="Proteomes" id="UP000011087"/>
    </source>
</evidence>
<evidence type="ECO:0000256" key="1">
    <source>
        <dbReference type="ARBA" id="ARBA00004123"/>
    </source>
</evidence>
<evidence type="ECO:0000313" key="8">
    <source>
        <dbReference type="EnsemblProtists" id="EKX42507"/>
    </source>
</evidence>
<protein>
    <submittedName>
        <fullName evidence="7">Hop1 meiosis-specific axial element protein</fullName>
    </submittedName>
</protein>
<dbReference type="OMA" id="GCFHALE"/>
<reference evidence="9" key="2">
    <citation type="submission" date="2012-11" db="EMBL/GenBank/DDBJ databases">
        <authorList>
            <person name="Kuo A."/>
            <person name="Curtis B.A."/>
            <person name="Tanifuji G."/>
            <person name="Burki F."/>
            <person name="Gruber A."/>
            <person name="Irimia M."/>
            <person name="Maruyama S."/>
            <person name="Arias M.C."/>
            <person name="Ball S.G."/>
            <person name="Gile G.H."/>
            <person name="Hirakawa Y."/>
            <person name="Hopkins J.F."/>
            <person name="Rensing S.A."/>
            <person name="Schmutz J."/>
            <person name="Symeonidi A."/>
            <person name="Elias M."/>
            <person name="Eveleigh R.J."/>
            <person name="Herman E.K."/>
            <person name="Klute M.J."/>
            <person name="Nakayama T."/>
            <person name="Obornik M."/>
            <person name="Reyes-Prieto A."/>
            <person name="Armbrust E.V."/>
            <person name="Aves S.J."/>
            <person name="Beiko R.G."/>
            <person name="Coutinho P."/>
            <person name="Dacks J.B."/>
            <person name="Durnford D.G."/>
            <person name="Fast N.M."/>
            <person name="Green B.R."/>
            <person name="Grisdale C."/>
            <person name="Hempe F."/>
            <person name="Henrissat B."/>
            <person name="Hoppner M.P."/>
            <person name="Ishida K.-I."/>
            <person name="Kim E."/>
            <person name="Koreny L."/>
            <person name="Kroth P.G."/>
            <person name="Liu Y."/>
            <person name="Malik S.-B."/>
            <person name="Maier U.G."/>
            <person name="McRose D."/>
            <person name="Mock T."/>
            <person name="Neilson J.A."/>
            <person name="Onodera N.T."/>
            <person name="Poole A.M."/>
            <person name="Pritham E.J."/>
            <person name="Richards T.A."/>
            <person name="Rocap G."/>
            <person name="Roy S.W."/>
            <person name="Sarai C."/>
            <person name="Schaack S."/>
            <person name="Shirato S."/>
            <person name="Slamovits C.H."/>
            <person name="Spencer D.F."/>
            <person name="Suzuki S."/>
            <person name="Worden A.Z."/>
            <person name="Zauner S."/>
            <person name="Barry K."/>
            <person name="Bell C."/>
            <person name="Bharti A.K."/>
            <person name="Crow J.A."/>
            <person name="Grimwood J."/>
            <person name="Kramer R."/>
            <person name="Lindquist E."/>
            <person name="Lucas S."/>
            <person name="Salamov A."/>
            <person name="McFadden G.I."/>
            <person name="Lane C.E."/>
            <person name="Keeling P.J."/>
            <person name="Gray M.W."/>
            <person name="Grigoriev I.V."/>
            <person name="Archibald J.M."/>
        </authorList>
    </citation>
    <scope>NUCLEOTIDE SEQUENCE</scope>
    <source>
        <strain evidence="9">CCMP2712</strain>
    </source>
</reference>
<comment type="subcellular location">
    <subcellularLocation>
        <location evidence="2">Chromosome</location>
    </subcellularLocation>
    <subcellularLocation>
        <location evidence="1">Nucleus</location>
    </subcellularLocation>
</comment>
<keyword evidence="3" id="KW-0158">Chromosome</keyword>
<proteinExistence type="predicted"/>
<dbReference type="Proteomes" id="UP000011087">
    <property type="component" value="Unassembled WGS sequence"/>
</dbReference>
<dbReference type="EnsemblProtists" id="EKX42507">
    <property type="protein sequence ID" value="EKX42507"/>
    <property type="gene ID" value="GUITHDRAFT_141181"/>
</dbReference>
<dbReference type="HOGENOM" id="CLU_058638_2_1_1"/>
<reference evidence="7 9" key="1">
    <citation type="journal article" date="2012" name="Nature">
        <title>Algal genomes reveal evolutionary mosaicism and the fate of nucleomorphs.</title>
        <authorList>
            <consortium name="DOE Joint Genome Institute"/>
            <person name="Curtis B.A."/>
            <person name="Tanifuji G."/>
            <person name="Burki F."/>
            <person name="Gruber A."/>
            <person name="Irimia M."/>
            <person name="Maruyama S."/>
            <person name="Arias M.C."/>
            <person name="Ball S.G."/>
            <person name="Gile G.H."/>
            <person name="Hirakawa Y."/>
            <person name="Hopkins J.F."/>
            <person name="Kuo A."/>
            <person name="Rensing S.A."/>
            <person name="Schmutz J."/>
            <person name="Symeonidi A."/>
            <person name="Elias M."/>
            <person name="Eveleigh R.J."/>
            <person name="Herman E.K."/>
            <person name="Klute M.J."/>
            <person name="Nakayama T."/>
            <person name="Obornik M."/>
            <person name="Reyes-Prieto A."/>
            <person name="Armbrust E.V."/>
            <person name="Aves S.J."/>
            <person name="Beiko R.G."/>
            <person name="Coutinho P."/>
            <person name="Dacks J.B."/>
            <person name="Durnford D.G."/>
            <person name="Fast N.M."/>
            <person name="Green B.R."/>
            <person name="Grisdale C.J."/>
            <person name="Hempel F."/>
            <person name="Henrissat B."/>
            <person name="Hoppner M.P."/>
            <person name="Ishida K."/>
            <person name="Kim E."/>
            <person name="Koreny L."/>
            <person name="Kroth P.G."/>
            <person name="Liu Y."/>
            <person name="Malik S.B."/>
            <person name="Maier U.G."/>
            <person name="McRose D."/>
            <person name="Mock T."/>
            <person name="Neilson J.A."/>
            <person name="Onodera N.T."/>
            <person name="Poole A.M."/>
            <person name="Pritham E.J."/>
            <person name="Richards T.A."/>
            <person name="Rocap G."/>
            <person name="Roy S.W."/>
            <person name="Sarai C."/>
            <person name="Schaack S."/>
            <person name="Shirato S."/>
            <person name="Slamovits C.H."/>
            <person name="Spencer D.F."/>
            <person name="Suzuki S."/>
            <person name="Worden A.Z."/>
            <person name="Zauner S."/>
            <person name="Barry K."/>
            <person name="Bell C."/>
            <person name="Bharti A.K."/>
            <person name="Crow J.A."/>
            <person name="Grimwood J."/>
            <person name="Kramer R."/>
            <person name="Lindquist E."/>
            <person name="Lucas S."/>
            <person name="Salamov A."/>
            <person name="McFadden G.I."/>
            <person name="Lane C.E."/>
            <person name="Keeling P.J."/>
            <person name="Gray M.W."/>
            <person name="Grigoriev I.V."/>
            <person name="Archibald J.M."/>
        </authorList>
    </citation>
    <scope>NUCLEOTIDE SEQUENCE</scope>
    <source>
        <strain evidence="7 9">CCMP2712</strain>
    </source>
</reference>
<dbReference type="GO" id="GO:0051598">
    <property type="term" value="P:meiotic recombination checkpoint signaling"/>
    <property type="evidence" value="ECO:0007669"/>
    <property type="project" value="TreeGrafter"/>
</dbReference>
<dbReference type="OrthoDB" id="1928087at2759"/>
<keyword evidence="9" id="KW-1185">Reference proteome</keyword>
<dbReference type="Pfam" id="PF02301">
    <property type="entry name" value="HORMA"/>
    <property type="match status" value="1"/>
</dbReference>
<keyword evidence="5" id="KW-0469">Meiosis</keyword>
<dbReference type="PANTHER" id="PTHR48225">
    <property type="entry name" value="HORMA DOMAIN-CONTAINING PROTEIN 1"/>
    <property type="match status" value="1"/>
</dbReference>
<dbReference type="Gene3D" id="3.30.900.10">
    <property type="entry name" value="HORMA domain"/>
    <property type="match status" value="1"/>
</dbReference>
<dbReference type="GO" id="GO:0005634">
    <property type="term" value="C:nucleus"/>
    <property type="evidence" value="ECO:0007669"/>
    <property type="project" value="UniProtKB-SubCell"/>
</dbReference>
<keyword evidence="4" id="KW-0539">Nucleus</keyword>
<dbReference type="GeneID" id="17299217"/>
<dbReference type="PaxDb" id="55529-EKX42507"/>
<dbReference type="PANTHER" id="PTHR48225:SF7">
    <property type="entry name" value="MEIOSIS-SPECIFIC PROTEIN HOP1"/>
    <property type="match status" value="1"/>
</dbReference>
<evidence type="ECO:0000313" key="7">
    <source>
        <dbReference type="EMBL" id="EKX42507.1"/>
    </source>
</evidence>
<dbReference type="STRING" id="905079.L1J2G4"/>
<evidence type="ECO:0000256" key="2">
    <source>
        <dbReference type="ARBA" id="ARBA00004286"/>
    </source>
</evidence>
<dbReference type="PROSITE" id="PS50815">
    <property type="entry name" value="HORMA"/>
    <property type="match status" value="1"/>
</dbReference>
<name>L1J2G4_GUITC</name>
<gene>
    <name evidence="7" type="primary">Hop1</name>
    <name evidence="7" type="ORF">GUITHDRAFT_141181</name>
</gene>
<dbReference type="EMBL" id="JH993016">
    <property type="protein sequence ID" value="EKX42507.1"/>
    <property type="molecule type" value="Genomic_DNA"/>
</dbReference>
<evidence type="ECO:0000256" key="5">
    <source>
        <dbReference type="ARBA" id="ARBA00023254"/>
    </source>
</evidence>
<dbReference type="InterPro" id="IPR003511">
    <property type="entry name" value="HORMA_dom"/>
</dbReference>
<organism evidence="7">
    <name type="scientific">Guillardia theta (strain CCMP2712)</name>
    <name type="common">Cryptophyte</name>
    <dbReference type="NCBI Taxonomy" id="905079"/>
    <lineage>
        <taxon>Eukaryota</taxon>
        <taxon>Cryptophyceae</taxon>
        <taxon>Pyrenomonadales</taxon>
        <taxon>Geminigeraceae</taxon>
        <taxon>Guillardia</taxon>
    </lineage>
</organism>
<evidence type="ECO:0000259" key="6">
    <source>
        <dbReference type="PROSITE" id="PS50815"/>
    </source>
</evidence>
<dbReference type="AlphaFoldDB" id="L1J2G4"/>
<dbReference type="eggNOG" id="KOG4652">
    <property type="taxonomic scope" value="Eukaryota"/>
</dbReference>
<dbReference type="SUPFAM" id="SSF56019">
    <property type="entry name" value="The spindle assembly checkpoint protein mad2"/>
    <property type="match status" value="1"/>
</dbReference>
<evidence type="ECO:0000256" key="4">
    <source>
        <dbReference type="ARBA" id="ARBA00023242"/>
    </source>
</evidence>